<feature type="region of interest" description="Disordered" evidence="1">
    <location>
        <begin position="123"/>
        <end position="143"/>
    </location>
</feature>
<dbReference type="Proteomes" id="UP000695000">
    <property type="component" value="Unplaced"/>
</dbReference>
<proteinExistence type="predicted"/>
<evidence type="ECO:0000313" key="2">
    <source>
        <dbReference type="Proteomes" id="UP000695000"/>
    </source>
</evidence>
<gene>
    <name evidence="3" type="primary">LOC108567894</name>
</gene>
<accession>A0ABM1NBA0</accession>
<dbReference type="RefSeq" id="XP_017784100.1">
    <property type="nucleotide sequence ID" value="XM_017928611.1"/>
</dbReference>
<name>A0ABM1NBA0_NICVS</name>
<organism evidence="2 3">
    <name type="scientific">Nicrophorus vespilloides</name>
    <name type="common">Boreal carrion beetle</name>
    <dbReference type="NCBI Taxonomy" id="110193"/>
    <lineage>
        <taxon>Eukaryota</taxon>
        <taxon>Metazoa</taxon>
        <taxon>Ecdysozoa</taxon>
        <taxon>Arthropoda</taxon>
        <taxon>Hexapoda</taxon>
        <taxon>Insecta</taxon>
        <taxon>Pterygota</taxon>
        <taxon>Neoptera</taxon>
        <taxon>Endopterygota</taxon>
        <taxon>Coleoptera</taxon>
        <taxon>Polyphaga</taxon>
        <taxon>Staphyliniformia</taxon>
        <taxon>Silphidae</taxon>
        <taxon>Nicrophorinae</taxon>
        <taxon>Nicrophorus</taxon>
    </lineage>
</organism>
<evidence type="ECO:0000313" key="3">
    <source>
        <dbReference type="RefSeq" id="XP_017784100.1"/>
    </source>
</evidence>
<dbReference type="GeneID" id="108567894"/>
<sequence>MYSGHKVYCMQGQVCNVHNVYPCNPCIYDDYKCVGNHECDNDDLSSVYIENMKYKCGEYNECNIRDENLCEPCIEKKCPEPRFFRCGKDKDTAIIFNFVVPCVKGTVCNRHYKQPCKPCIQEVDDDDDDDDEDDDNNSDYDYYSDEYYNYFDEMHH</sequence>
<protein>
    <submittedName>
        <fullName evidence="3">Uncharacterized protein LOC108567894</fullName>
    </submittedName>
</protein>
<evidence type="ECO:0000256" key="1">
    <source>
        <dbReference type="SAM" id="MobiDB-lite"/>
    </source>
</evidence>
<keyword evidence="2" id="KW-1185">Reference proteome</keyword>
<reference evidence="3" key="1">
    <citation type="submission" date="2025-08" db="UniProtKB">
        <authorList>
            <consortium name="RefSeq"/>
        </authorList>
    </citation>
    <scope>IDENTIFICATION</scope>
    <source>
        <tissue evidence="3">Whole Larva</tissue>
    </source>
</reference>